<dbReference type="Pfam" id="PF08352">
    <property type="entry name" value="oligo_HPY"/>
    <property type="match status" value="1"/>
</dbReference>
<feature type="domain" description="ABC transporter" evidence="5">
    <location>
        <begin position="297"/>
        <end position="541"/>
    </location>
</feature>
<dbReference type="RefSeq" id="WP_085142219.1">
    <property type="nucleotide sequence ID" value="NZ_JACKUA010000038.1"/>
</dbReference>
<dbReference type="InterPro" id="IPR013563">
    <property type="entry name" value="Oligopep_ABC_C"/>
</dbReference>
<dbReference type="GO" id="GO:0016887">
    <property type="term" value="F:ATP hydrolysis activity"/>
    <property type="evidence" value="ECO:0007669"/>
    <property type="project" value="InterPro"/>
</dbReference>
<evidence type="ECO:0000256" key="3">
    <source>
        <dbReference type="ARBA" id="ARBA00022741"/>
    </source>
</evidence>
<sequence>MTTTLPVAAEHTGDSATQPVLEIENLTISYHGASQAAVRGVNLSIQPGEVVAVIGESGSGKTTLSKAAIGLLPGGARIDSGSIRVSGRELTGLRERDLVKLRGKVVALVPQDPATSLDPVQPIGRQLTEVFRLHPGGKRLSRGQLRAKAVELLDLVGIDHPEQRLRQYPHELSGGMKQRVLIAIAFGLRPTLLIADEPTSALDVTVQKQVLEVFDRLAGDTGVAVLFVTHNLAVASDHATHAIVMRNGRVLDSGRIDDLVLNPIHDYTRQLISSAFGLGGTGAPVPNVPVTPAAPVVEVKSLTKTFTHGPSGHFKAVDDVTFALARNSTFALVGESGSGKSTTARLILGLAQPDSGQVYIDGREVTGLRRHAKRDVWRKVQLIQQNPQVALDPRLTVEQIVDEPLRSFGLGDRAARRRRVAELLDQVGLTGSFATRKPRELSGGQQQRVAIARALAPRSPIVVLDEALSALDVVTQRRILDLLDEVQRELELTYLFISHDLDLVRSIAGHVAVMRRGRVVETGFTEQIFAEPRSEYTRALLDATPGRRLRGKLAALADRRIS</sequence>
<evidence type="ECO:0000313" key="6">
    <source>
        <dbReference type="EMBL" id="ORX18896.1"/>
    </source>
</evidence>
<accession>A0A1X2FKF1</accession>
<dbReference type="CDD" id="cd03257">
    <property type="entry name" value="ABC_NikE_OppD_transporters"/>
    <property type="match status" value="2"/>
</dbReference>
<dbReference type="NCBIfam" id="NF008453">
    <property type="entry name" value="PRK11308.1"/>
    <property type="match status" value="2"/>
</dbReference>
<dbReference type="InterPro" id="IPR003593">
    <property type="entry name" value="AAA+_ATPase"/>
</dbReference>
<dbReference type="GO" id="GO:0055085">
    <property type="term" value="P:transmembrane transport"/>
    <property type="evidence" value="ECO:0007669"/>
    <property type="project" value="UniProtKB-ARBA"/>
</dbReference>
<keyword evidence="2" id="KW-0813">Transport</keyword>
<dbReference type="AlphaFoldDB" id="A0A1X2FKF1"/>
<comment type="similarity">
    <text evidence="1">Belongs to the ABC transporter superfamily.</text>
</comment>
<organism evidence="6 7">
    <name type="scientific">Mycolicibacterium wolinskyi</name>
    <dbReference type="NCBI Taxonomy" id="59750"/>
    <lineage>
        <taxon>Bacteria</taxon>
        <taxon>Bacillati</taxon>
        <taxon>Actinomycetota</taxon>
        <taxon>Actinomycetes</taxon>
        <taxon>Mycobacteriales</taxon>
        <taxon>Mycobacteriaceae</taxon>
        <taxon>Mycolicibacterium</taxon>
    </lineage>
</organism>
<evidence type="ECO:0000256" key="4">
    <source>
        <dbReference type="ARBA" id="ARBA00022840"/>
    </source>
</evidence>
<dbReference type="EMBL" id="LQQA01000004">
    <property type="protein sequence ID" value="ORX18896.1"/>
    <property type="molecule type" value="Genomic_DNA"/>
</dbReference>
<dbReference type="GO" id="GO:0015833">
    <property type="term" value="P:peptide transport"/>
    <property type="evidence" value="ECO:0007669"/>
    <property type="project" value="InterPro"/>
</dbReference>
<dbReference type="Gene3D" id="3.40.50.300">
    <property type="entry name" value="P-loop containing nucleotide triphosphate hydrolases"/>
    <property type="match status" value="2"/>
</dbReference>
<keyword evidence="4 6" id="KW-0067">ATP-binding</keyword>
<dbReference type="Pfam" id="PF00005">
    <property type="entry name" value="ABC_tran"/>
    <property type="match status" value="2"/>
</dbReference>
<dbReference type="OrthoDB" id="8036461at2"/>
<keyword evidence="3" id="KW-0547">Nucleotide-binding</keyword>
<gene>
    <name evidence="6" type="ORF">AWC31_12450</name>
</gene>
<dbReference type="PROSITE" id="PS50893">
    <property type="entry name" value="ABC_TRANSPORTER_2"/>
    <property type="match status" value="2"/>
</dbReference>
<dbReference type="InterPro" id="IPR027417">
    <property type="entry name" value="P-loop_NTPase"/>
</dbReference>
<dbReference type="InterPro" id="IPR050319">
    <property type="entry name" value="ABC_transp_ATP-bind"/>
</dbReference>
<evidence type="ECO:0000256" key="1">
    <source>
        <dbReference type="ARBA" id="ARBA00005417"/>
    </source>
</evidence>
<evidence type="ECO:0000313" key="7">
    <source>
        <dbReference type="Proteomes" id="UP000193964"/>
    </source>
</evidence>
<dbReference type="SUPFAM" id="SSF52540">
    <property type="entry name" value="P-loop containing nucleoside triphosphate hydrolases"/>
    <property type="match status" value="2"/>
</dbReference>
<dbReference type="InterPro" id="IPR003439">
    <property type="entry name" value="ABC_transporter-like_ATP-bd"/>
</dbReference>
<dbReference type="SMART" id="SM00382">
    <property type="entry name" value="AAA"/>
    <property type="match status" value="2"/>
</dbReference>
<dbReference type="PROSITE" id="PS00211">
    <property type="entry name" value="ABC_TRANSPORTER_1"/>
    <property type="match status" value="2"/>
</dbReference>
<dbReference type="NCBIfam" id="NF007739">
    <property type="entry name" value="PRK10419.1"/>
    <property type="match status" value="2"/>
</dbReference>
<evidence type="ECO:0000259" key="5">
    <source>
        <dbReference type="PROSITE" id="PS50893"/>
    </source>
</evidence>
<comment type="caution">
    <text evidence="6">The sequence shown here is derived from an EMBL/GenBank/DDBJ whole genome shotgun (WGS) entry which is preliminary data.</text>
</comment>
<evidence type="ECO:0000256" key="2">
    <source>
        <dbReference type="ARBA" id="ARBA00022448"/>
    </source>
</evidence>
<protein>
    <submittedName>
        <fullName evidence="6">ABC transporter ATP-binding protein</fullName>
    </submittedName>
</protein>
<feature type="domain" description="ABC transporter" evidence="5">
    <location>
        <begin position="21"/>
        <end position="272"/>
    </location>
</feature>
<dbReference type="GO" id="GO:0005524">
    <property type="term" value="F:ATP binding"/>
    <property type="evidence" value="ECO:0007669"/>
    <property type="project" value="UniProtKB-KW"/>
</dbReference>
<proteinExistence type="inferred from homology"/>
<dbReference type="PANTHER" id="PTHR43776:SF7">
    <property type="entry name" value="D,D-DIPEPTIDE TRANSPORT ATP-BINDING PROTEIN DDPF-RELATED"/>
    <property type="match status" value="1"/>
</dbReference>
<dbReference type="PANTHER" id="PTHR43776">
    <property type="entry name" value="TRANSPORT ATP-BINDING PROTEIN"/>
    <property type="match status" value="1"/>
</dbReference>
<reference evidence="6 7" key="1">
    <citation type="submission" date="2016-01" db="EMBL/GenBank/DDBJ databases">
        <title>The new phylogeny of the genus Mycobacterium.</title>
        <authorList>
            <person name="Tarcisio F."/>
            <person name="Conor M."/>
            <person name="Antonella G."/>
            <person name="Elisabetta G."/>
            <person name="Giulia F.S."/>
            <person name="Sara T."/>
            <person name="Anna F."/>
            <person name="Clotilde B."/>
            <person name="Roberto B."/>
            <person name="Veronica D.S."/>
            <person name="Fabio R."/>
            <person name="Monica P."/>
            <person name="Olivier J."/>
            <person name="Enrico T."/>
            <person name="Nicola S."/>
        </authorList>
    </citation>
    <scope>NUCLEOTIDE SEQUENCE [LARGE SCALE GENOMIC DNA]</scope>
    <source>
        <strain evidence="6 7">ATCC 700010</strain>
    </source>
</reference>
<dbReference type="Proteomes" id="UP000193964">
    <property type="component" value="Unassembled WGS sequence"/>
</dbReference>
<dbReference type="InterPro" id="IPR017871">
    <property type="entry name" value="ABC_transporter-like_CS"/>
</dbReference>
<name>A0A1X2FKF1_9MYCO</name>